<accession>A0A9Q1GA80</accession>
<dbReference type="EMBL" id="JAINUF010000001">
    <property type="protein sequence ID" value="KAJ8379958.1"/>
    <property type="molecule type" value="Genomic_DNA"/>
</dbReference>
<comment type="caution">
    <text evidence="1">The sequence shown here is derived from an EMBL/GenBank/DDBJ whole genome shotgun (WGS) entry which is preliminary data.</text>
</comment>
<dbReference type="OrthoDB" id="8863591at2759"/>
<protein>
    <submittedName>
        <fullName evidence="1">Uncharacterized protein</fullName>
    </submittedName>
</protein>
<dbReference type="Proteomes" id="UP001152622">
    <property type="component" value="Chromosome 1"/>
</dbReference>
<keyword evidence="2" id="KW-1185">Reference proteome</keyword>
<organism evidence="1 2">
    <name type="scientific">Synaphobranchus kaupii</name>
    <name type="common">Kaup's arrowtooth eel</name>
    <dbReference type="NCBI Taxonomy" id="118154"/>
    <lineage>
        <taxon>Eukaryota</taxon>
        <taxon>Metazoa</taxon>
        <taxon>Chordata</taxon>
        <taxon>Craniata</taxon>
        <taxon>Vertebrata</taxon>
        <taxon>Euteleostomi</taxon>
        <taxon>Actinopterygii</taxon>
        <taxon>Neopterygii</taxon>
        <taxon>Teleostei</taxon>
        <taxon>Anguilliformes</taxon>
        <taxon>Synaphobranchidae</taxon>
        <taxon>Synaphobranchus</taxon>
    </lineage>
</organism>
<evidence type="ECO:0000313" key="1">
    <source>
        <dbReference type="EMBL" id="KAJ8379958.1"/>
    </source>
</evidence>
<dbReference type="AlphaFoldDB" id="A0A9Q1GA80"/>
<sequence length="258" mass="28508">MLTEIPKRTLTIGRCLWVHTCNHSLISYTQDQAPITHRARLGVTFPEMKDPHPVRISKAPTEPQPVGQKLLGELASSPVGVEVNPSSLEEPNHLCQGAEVQKQLTKAGALGTDTQRQELRHLVYDPQAICTRDTDDGSVTSTRTVHTHTKLGTLPKFVHQYKIPKRQKSYLAGLLTATSVVGPLFVIPHQVSALTFYRYEQPIVDYCQAHQPLHLNMSYEGPPQGLEDLGPRERGTIQTIALPTVSAAPLTDPRTPPQ</sequence>
<name>A0A9Q1GA80_SYNKA</name>
<reference evidence="1" key="1">
    <citation type="journal article" date="2023" name="Science">
        <title>Genome structures resolve the early diversification of teleost fishes.</title>
        <authorList>
            <person name="Parey E."/>
            <person name="Louis A."/>
            <person name="Montfort J."/>
            <person name="Bouchez O."/>
            <person name="Roques C."/>
            <person name="Iampietro C."/>
            <person name="Lluch J."/>
            <person name="Castinel A."/>
            <person name="Donnadieu C."/>
            <person name="Desvignes T."/>
            <person name="Floi Bucao C."/>
            <person name="Jouanno E."/>
            <person name="Wen M."/>
            <person name="Mejri S."/>
            <person name="Dirks R."/>
            <person name="Jansen H."/>
            <person name="Henkel C."/>
            <person name="Chen W.J."/>
            <person name="Zahm M."/>
            <person name="Cabau C."/>
            <person name="Klopp C."/>
            <person name="Thompson A.W."/>
            <person name="Robinson-Rechavi M."/>
            <person name="Braasch I."/>
            <person name="Lecointre G."/>
            <person name="Bobe J."/>
            <person name="Postlethwait J.H."/>
            <person name="Berthelot C."/>
            <person name="Roest Crollius H."/>
            <person name="Guiguen Y."/>
        </authorList>
    </citation>
    <scope>NUCLEOTIDE SEQUENCE</scope>
    <source>
        <strain evidence="1">WJC10195</strain>
    </source>
</reference>
<evidence type="ECO:0000313" key="2">
    <source>
        <dbReference type="Proteomes" id="UP001152622"/>
    </source>
</evidence>
<proteinExistence type="predicted"/>
<gene>
    <name evidence="1" type="ORF">SKAU_G00007360</name>
</gene>